<dbReference type="InterPro" id="IPR036291">
    <property type="entry name" value="NAD(P)-bd_dom_sf"/>
</dbReference>
<evidence type="ECO:0000313" key="5">
    <source>
        <dbReference type="Proteomes" id="UP000654918"/>
    </source>
</evidence>
<dbReference type="InterPro" id="IPR002347">
    <property type="entry name" value="SDR_fam"/>
</dbReference>
<dbReference type="SUPFAM" id="SSF51735">
    <property type="entry name" value="NAD(P)-binding Rossmann-fold domains"/>
    <property type="match status" value="1"/>
</dbReference>
<dbReference type="PANTHER" id="PTHR24320:SF272">
    <property type="entry name" value="NAD(P)-BINDING ROSSMANN-FOLD SUPERFAMILY PROTEIN"/>
    <property type="match status" value="1"/>
</dbReference>
<dbReference type="Pfam" id="PF00106">
    <property type="entry name" value="adh_short"/>
    <property type="match status" value="1"/>
</dbReference>
<accession>A0A8H6KAL4</accession>
<dbReference type="AlphaFoldDB" id="A0A8H6KAL4"/>
<proteinExistence type="inferred from homology"/>
<evidence type="ECO:0000256" key="3">
    <source>
        <dbReference type="SAM" id="MobiDB-lite"/>
    </source>
</evidence>
<evidence type="ECO:0000313" key="4">
    <source>
        <dbReference type="EMBL" id="KAF6827800.1"/>
    </source>
</evidence>
<comment type="caution">
    <text evidence="4">The sequence shown here is derived from an EMBL/GenBank/DDBJ whole genome shotgun (WGS) entry which is preliminary data.</text>
</comment>
<keyword evidence="2" id="KW-0560">Oxidoreductase</keyword>
<evidence type="ECO:0000256" key="1">
    <source>
        <dbReference type="ARBA" id="ARBA00006484"/>
    </source>
</evidence>
<dbReference type="EMBL" id="WIGO01000132">
    <property type="protein sequence ID" value="KAF6827800.1"/>
    <property type="molecule type" value="Genomic_DNA"/>
</dbReference>
<keyword evidence="5" id="KW-1185">Reference proteome</keyword>
<gene>
    <name evidence="4" type="ORF">CPLU01_08914</name>
</gene>
<evidence type="ECO:0000256" key="2">
    <source>
        <dbReference type="ARBA" id="ARBA00023002"/>
    </source>
</evidence>
<name>A0A8H6KAL4_9PEZI</name>
<feature type="region of interest" description="Disordered" evidence="3">
    <location>
        <begin position="1"/>
        <end position="20"/>
    </location>
</feature>
<sequence>MSRYQAVHENPQGPGDARPTASQIIKDEGLEGKLAGKVIFITGGNQGIGLETANALYATGADICLGARDSTKGQKAVRDVLDSALSGGKVDYVEMSLDSLASVRRGAEAFLSKTGGKLNILINNAGVMAVPEGKTADGFETHLATNHLGHFLLFNLLRPALLSSSTPSFNSRVVSLSSVAHRRGEVRLHDLNFAEPGSYDPLLAYAQSKTANIYLANEIERRYGSKGLHALSLHPGVIQTNLLVHVGDDFIQTLAGNQAFAKGMKSVEQGAATTVYAAVSAEWEGRGGRYLSDCGEKGPAAPGEIAKGPASADSGYAPWAFDGEKAGALWRESCKLVGVEDDA</sequence>
<comment type="similarity">
    <text evidence="1">Belongs to the short-chain dehydrogenases/reductases (SDR) family.</text>
</comment>
<dbReference type="GO" id="GO:0016491">
    <property type="term" value="F:oxidoreductase activity"/>
    <property type="evidence" value="ECO:0007669"/>
    <property type="project" value="UniProtKB-KW"/>
</dbReference>
<dbReference type="CDD" id="cd05327">
    <property type="entry name" value="retinol-DH_like_SDR_c_like"/>
    <property type="match status" value="1"/>
</dbReference>
<reference evidence="4" key="1">
    <citation type="journal article" date="2020" name="Phytopathology">
        <title>Genome Sequence Resources of Colletotrichum truncatum, C. plurivorum, C. musicola, and C. sojae: Four Species Pathogenic to Soybean (Glycine max).</title>
        <authorList>
            <person name="Rogerio F."/>
            <person name="Boufleur T.R."/>
            <person name="Ciampi-Guillardi M."/>
            <person name="Sukno S.A."/>
            <person name="Thon M.R."/>
            <person name="Massola Junior N.S."/>
            <person name="Baroncelli R."/>
        </authorList>
    </citation>
    <scope>NUCLEOTIDE SEQUENCE</scope>
    <source>
        <strain evidence="4">LFN00145</strain>
    </source>
</reference>
<dbReference type="PANTHER" id="PTHR24320">
    <property type="entry name" value="RETINOL DEHYDROGENASE"/>
    <property type="match status" value="1"/>
</dbReference>
<dbReference type="PRINTS" id="PR00081">
    <property type="entry name" value="GDHRDH"/>
</dbReference>
<organism evidence="4 5">
    <name type="scientific">Colletotrichum plurivorum</name>
    <dbReference type="NCBI Taxonomy" id="2175906"/>
    <lineage>
        <taxon>Eukaryota</taxon>
        <taxon>Fungi</taxon>
        <taxon>Dikarya</taxon>
        <taxon>Ascomycota</taxon>
        <taxon>Pezizomycotina</taxon>
        <taxon>Sordariomycetes</taxon>
        <taxon>Hypocreomycetidae</taxon>
        <taxon>Glomerellales</taxon>
        <taxon>Glomerellaceae</taxon>
        <taxon>Colletotrichum</taxon>
        <taxon>Colletotrichum orchidearum species complex</taxon>
    </lineage>
</organism>
<dbReference type="Proteomes" id="UP000654918">
    <property type="component" value="Unassembled WGS sequence"/>
</dbReference>
<dbReference type="Gene3D" id="3.40.50.720">
    <property type="entry name" value="NAD(P)-binding Rossmann-like Domain"/>
    <property type="match status" value="1"/>
</dbReference>
<evidence type="ECO:0008006" key="6">
    <source>
        <dbReference type="Google" id="ProtNLM"/>
    </source>
</evidence>
<protein>
    <recommendedName>
        <fullName evidence="6">Short-chain dehydrogenase</fullName>
    </recommendedName>
</protein>